<dbReference type="EMBL" id="CP011390">
    <property type="protein sequence ID" value="ANE49933.1"/>
    <property type="molecule type" value="Genomic_DNA"/>
</dbReference>
<dbReference type="RefSeq" id="WP_066402079.1">
    <property type="nucleotide sequence ID" value="NZ_CP011390.1"/>
</dbReference>
<accession>A0A172TT31</accession>
<feature type="domain" description="SUF system FeS cluster assembly SufBD core" evidence="2">
    <location>
        <begin position="178"/>
        <end position="406"/>
    </location>
</feature>
<proteinExistence type="inferred from homology"/>
<reference evidence="5" key="1">
    <citation type="submission" date="2015-01" db="EMBL/GenBank/DDBJ databases">
        <title>Flavisolibacter sp./LCS9/ whole genome sequencing.</title>
        <authorList>
            <person name="Kim M.K."/>
            <person name="Srinivasan S."/>
            <person name="Lee J.-J."/>
        </authorList>
    </citation>
    <scope>NUCLEOTIDE SEQUENCE [LARGE SCALE GENOMIC DNA]</scope>
    <source>
        <strain evidence="5">LCS9</strain>
    </source>
</reference>
<dbReference type="SUPFAM" id="SSF101960">
    <property type="entry name" value="Stabilizer of iron transporter SufD"/>
    <property type="match status" value="1"/>
</dbReference>
<dbReference type="OrthoDB" id="9768262at2"/>
<feature type="domain" description="SUF system FeS cluster assembly SufBD N-terminal" evidence="3">
    <location>
        <begin position="12"/>
        <end position="168"/>
    </location>
</feature>
<dbReference type="NCBIfam" id="TIGR01981">
    <property type="entry name" value="sufD"/>
    <property type="match status" value="1"/>
</dbReference>
<dbReference type="InterPro" id="IPR045595">
    <property type="entry name" value="SufBD_N"/>
</dbReference>
<evidence type="ECO:0000256" key="1">
    <source>
        <dbReference type="ARBA" id="ARBA00043967"/>
    </source>
</evidence>
<dbReference type="PANTHER" id="PTHR43575">
    <property type="entry name" value="PROTEIN ABCI7, CHLOROPLASTIC"/>
    <property type="match status" value="1"/>
</dbReference>
<evidence type="ECO:0000259" key="3">
    <source>
        <dbReference type="Pfam" id="PF19295"/>
    </source>
</evidence>
<protein>
    <submittedName>
        <fullName evidence="4">Fe-S cluster assembly protein SufD</fullName>
    </submittedName>
</protein>
<dbReference type="STRING" id="1492898.SY85_04910"/>
<dbReference type="Proteomes" id="UP000077177">
    <property type="component" value="Chromosome"/>
</dbReference>
<gene>
    <name evidence="4" type="ORF">SY85_04910</name>
</gene>
<evidence type="ECO:0000313" key="4">
    <source>
        <dbReference type="EMBL" id="ANE49933.1"/>
    </source>
</evidence>
<comment type="similarity">
    <text evidence="1">Belongs to the iron-sulfur cluster assembly SufBD family.</text>
</comment>
<dbReference type="InterPro" id="IPR055346">
    <property type="entry name" value="Fe-S_cluster_assembly_SufBD"/>
</dbReference>
<sequence>MNTIETIKERYQQIQSKNGSSVLTKLEQNAFDAFNKQGIPTVKHEEWKYTRISGVFNKDLAMASAPATSSISAENLDTVRLPGFEQANELVFVNGFYNPSLSTIRSSSLEIQSLEEAAHNENQELVLKHLGHSGRYIKDGIHALNTAFAQEGVFIQVKRGKIVEHPVYIYHITDARETNILAQPRSLVHIGAAAQVDFVENYATIGAAESFTNQVLEMVVEQDAVVEYYKIQNDAPHTNQVSTTHFRQVGKSVVHAVTISLNGGIVRNNLNLSLEAEYCDSYMYGLYFLKGNTHVDNHTVVDNVMPNCLSNELYKGIIDDNATAVFNGKIYVQKDAQKTNAFQSNKNILLSENATVNTKPQLEIFADDVKCSHGCTVGQLDEESMFYLQSRGVSEPTAKSLLVHAFAVDVLEHIKLDPVREYVDQLISERLDVELV</sequence>
<dbReference type="AlphaFoldDB" id="A0A172TT31"/>
<dbReference type="PANTHER" id="PTHR43575:SF1">
    <property type="entry name" value="PROTEIN ABCI7, CHLOROPLASTIC"/>
    <property type="match status" value="1"/>
</dbReference>
<dbReference type="InterPro" id="IPR037284">
    <property type="entry name" value="SUF_FeS_clus_asmbl_SufBD_sf"/>
</dbReference>
<dbReference type="PATRIC" id="fig|1492898.3.peg.1074"/>
<reference evidence="4 5" key="2">
    <citation type="journal article" date="2016" name="Int. J. Syst. Evol. Microbiol.">
        <title>Flavisolibacter tropicus sp. nov., isolated from tropical soil.</title>
        <authorList>
            <person name="Lee J.J."/>
            <person name="Kang M.S."/>
            <person name="Kim G.S."/>
            <person name="Lee C.S."/>
            <person name="Lim S."/>
            <person name="Lee J."/>
            <person name="Roh S.H."/>
            <person name="Kang H."/>
            <person name="Ha J.M."/>
            <person name="Bae S."/>
            <person name="Jung H.Y."/>
            <person name="Kim M.K."/>
        </authorList>
    </citation>
    <scope>NUCLEOTIDE SEQUENCE [LARGE SCALE GENOMIC DNA]</scope>
    <source>
        <strain evidence="4 5">LCS9</strain>
    </source>
</reference>
<dbReference type="InterPro" id="IPR000825">
    <property type="entry name" value="SUF_FeS_clus_asmbl_SufBD_core"/>
</dbReference>
<evidence type="ECO:0000259" key="2">
    <source>
        <dbReference type="Pfam" id="PF01458"/>
    </source>
</evidence>
<organism evidence="4 5">
    <name type="scientific">Flavisolibacter tropicus</name>
    <dbReference type="NCBI Taxonomy" id="1492898"/>
    <lineage>
        <taxon>Bacteria</taxon>
        <taxon>Pseudomonadati</taxon>
        <taxon>Bacteroidota</taxon>
        <taxon>Chitinophagia</taxon>
        <taxon>Chitinophagales</taxon>
        <taxon>Chitinophagaceae</taxon>
        <taxon>Flavisolibacter</taxon>
    </lineage>
</organism>
<evidence type="ECO:0000313" key="5">
    <source>
        <dbReference type="Proteomes" id="UP000077177"/>
    </source>
</evidence>
<dbReference type="Pfam" id="PF01458">
    <property type="entry name" value="SUFBD_core"/>
    <property type="match status" value="1"/>
</dbReference>
<dbReference type="Pfam" id="PF19295">
    <property type="entry name" value="SufBD_N"/>
    <property type="match status" value="1"/>
</dbReference>
<dbReference type="InterPro" id="IPR011542">
    <property type="entry name" value="SUF_FeS_clus_asmbl_SufD"/>
</dbReference>
<name>A0A172TT31_9BACT</name>
<keyword evidence="5" id="KW-1185">Reference proteome</keyword>
<dbReference type="KEGG" id="fla:SY85_04910"/>
<dbReference type="GO" id="GO:0016226">
    <property type="term" value="P:iron-sulfur cluster assembly"/>
    <property type="evidence" value="ECO:0007669"/>
    <property type="project" value="InterPro"/>
</dbReference>